<keyword evidence="2" id="KW-1185">Reference proteome</keyword>
<reference evidence="1 2" key="1">
    <citation type="submission" date="2019-03" db="EMBL/GenBank/DDBJ databases">
        <title>Genomic Encyclopedia of Type Strains, Phase IV (KMG-IV): sequencing the most valuable type-strain genomes for metagenomic binning, comparative biology and taxonomic classification.</title>
        <authorList>
            <person name="Goeker M."/>
        </authorList>
    </citation>
    <scope>NUCLEOTIDE SEQUENCE [LARGE SCALE GENOMIC DNA]</scope>
    <source>
        <strain evidence="1 2">DSM 18792</strain>
    </source>
</reference>
<evidence type="ECO:0000313" key="1">
    <source>
        <dbReference type="EMBL" id="TCL68015.1"/>
    </source>
</evidence>
<organism evidence="1 2">
    <name type="scientific">Mariniflexile fucanivorans</name>
    <dbReference type="NCBI Taxonomy" id="264023"/>
    <lineage>
        <taxon>Bacteria</taxon>
        <taxon>Pseudomonadati</taxon>
        <taxon>Bacteroidota</taxon>
        <taxon>Flavobacteriia</taxon>
        <taxon>Flavobacteriales</taxon>
        <taxon>Flavobacteriaceae</taxon>
        <taxon>Mariniflexile</taxon>
    </lineage>
</organism>
<dbReference type="OrthoDB" id="7340239at2"/>
<evidence type="ECO:0000313" key="2">
    <source>
        <dbReference type="Proteomes" id="UP000295455"/>
    </source>
</evidence>
<accession>A0A4R1RNV9</accession>
<dbReference type="EMBL" id="SLUP01000002">
    <property type="protein sequence ID" value="TCL68015.1"/>
    <property type="molecule type" value="Genomic_DNA"/>
</dbReference>
<proteinExistence type="predicted"/>
<comment type="caution">
    <text evidence="1">The sequence shown here is derived from an EMBL/GenBank/DDBJ whole genome shotgun (WGS) entry which is preliminary data.</text>
</comment>
<protein>
    <submittedName>
        <fullName evidence="1">Uncharacterized protein</fullName>
    </submittedName>
</protein>
<gene>
    <name evidence="1" type="ORF">EV196_102579</name>
</gene>
<name>A0A4R1RNV9_9FLAO</name>
<sequence>MGKAFIEKDGSIWMSANMKKDHRIFGYKEKDIYSTKMILLSIFTNEVENNPFNCKYGAFYDTNGMHNLKLRYIATEDDFLKIEIINEGKPIDEVYMLKQWFEFEQ</sequence>
<dbReference type="Proteomes" id="UP000295455">
    <property type="component" value="Unassembled WGS sequence"/>
</dbReference>
<dbReference type="AlphaFoldDB" id="A0A4R1RNV9"/>
<dbReference type="RefSeq" id="WP_132216347.1">
    <property type="nucleotide sequence ID" value="NZ_OX156936.1"/>
</dbReference>